<keyword evidence="4" id="KW-1185">Reference proteome</keyword>
<evidence type="ECO:0000313" key="3">
    <source>
        <dbReference type="EMBL" id="KAG4414975.1"/>
    </source>
</evidence>
<feature type="compositionally biased region" description="Low complexity" evidence="1">
    <location>
        <begin position="79"/>
        <end position="101"/>
    </location>
</feature>
<dbReference type="Proteomes" id="UP000664132">
    <property type="component" value="Unassembled WGS sequence"/>
</dbReference>
<proteinExistence type="predicted"/>
<name>A0A8H7T584_9HELO</name>
<evidence type="ECO:0000313" key="4">
    <source>
        <dbReference type="Proteomes" id="UP000664132"/>
    </source>
</evidence>
<accession>A0A8H7T584</accession>
<dbReference type="OrthoDB" id="3565004at2759"/>
<organism evidence="3 4">
    <name type="scientific">Cadophora malorum</name>
    <dbReference type="NCBI Taxonomy" id="108018"/>
    <lineage>
        <taxon>Eukaryota</taxon>
        <taxon>Fungi</taxon>
        <taxon>Dikarya</taxon>
        <taxon>Ascomycota</taxon>
        <taxon>Pezizomycotina</taxon>
        <taxon>Leotiomycetes</taxon>
        <taxon>Helotiales</taxon>
        <taxon>Ploettnerulaceae</taxon>
        <taxon>Cadophora</taxon>
    </lineage>
</organism>
<gene>
    <name evidence="3" type="ORF">IFR04_011903</name>
</gene>
<reference evidence="3" key="1">
    <citation type="submission" date="2021-02" db="EMBL/GenBank/DDBJ databases">
        <title>Genome sequence Cadophora malorum strain M34.</title>
        <authorList>
            <person name="Stefanovic E."/>
            <person name="Vu D."/>
            <person name="Scully C."/>
            <person name="Dijksterhuis J."/>
            <person name="Roader J."/>
            <person name="Houbraken J."/>
        </authorList>
    </citation>
    <scope>NUCLEOTIDE SEQUENCE</scope>
    <source>
        <strain evidence="3">M34</strain>
    </source>
</reference>
<feature type="signal peptide" evidence="2">
    <location>
        <begin position="1"/>
        <end position="26"/>
    </location>
</feature>
<sequence length="140" mass="13815">MLSSTQTTTLFLATLLLSSFSSLTLASPIYETSISSNTTASYTPSLSILAPVPTSTIANYPSGSNATVSTSTSTTFITSPTGTSISNGTSGGNSTSPSATGRPLSPSVTPISTSGASSFKEFGLSSVALGAVVAFAVVGL</sequence>
<evidence type="ECO:0000256" key="1">
    <source>
        <dbReference type="SAM" id="MobiDB-lite"/>
    </source>
</evidence>
<evidence type="ECO:0000256" key="2">
    <source>
        <dbReference type="SAM" id="SignalP"/>
    </source>
</evidence>
<protein>
    <submittedName>
        <fullName evidence="3">Uncharacterized protein</fullName>
    </submittedName>
</protein>
<comment type="caution">
    <text evidence="3">The sequence shown here is derived from an EMBL/GenBank/DDBJ whole genome shotgun (WGS) entry which is preliminary data.</text>
</comment>
<dbReference type="EMBL" id="JAFJYH010000241">
    <property type="protein sequence ID" value="KAG4414975.1"/>
    <property type="molecule type" value="Genomic_DNA"/>
</dbReference>
<feature type="chain" id="PRO_5034302667" evidence="2">
    <location>
        <begin position="27"/>
        <end position="140"/>
    </location>
</feature>
<dbReference type="AlphaFoldDB" id="A0A8H7T584"/>
<feature type="region of interest" description="Disordered" evidence="1">
    <location>
        <begin position="79"/>
        <end position="107"/>
    </location>
</feature>
<keyword evidence="2" id="KW-0732">Signal</keyword>